<organism evidence="4 5">
    <name type="scientific">Blastococcus saxobsidens</name>
    <dbReference type="NCBI Taxonomy" id="138336"/>
    <lineage>
        <taxon>Bacteria</taxon>
        <taxon>Bacillati</taxon>
        <taxon>Actinomycetota</taxon>
        <taxon>Actinomycetes</taxon>
        <taxon>Geodermatophilales</taxon>
        <taxon>Geodermatophilaceae</taxon>
        <taxon>Blastococcus</taxon>
    </lineage>
</organism>
<evidence type="ECO:0000256" key="2">
    <source>
        <dbReference type="SAM" id="Phobius"/>
    </source>
</evidence>
<evidence type="ECO:0000313" key="5">
    <source>
        <dbReference type="Proteomes" id="UP000292507"/>
    </source>
</evidence>
<accession>A0A4Q7YCN7</accession>
<feature type="compositionally biased region" description="Low complexity" evidence="1">
    <location>
        <begin position="111"/>
        <end position="137"/>
    </location>
</feature>
<feature type="region of interest" description="Disordered" evidence="1">
    <location>
        <begin position="43"/>
        <end position="146"/>
    </location>
</feature>
<feature type="transmembrane region" description="Helical" evidence="2">
    <location>
        <begin position="308"/>
        <end position="329"/>
    </location>
</feature>
<dbReference type="EMBL" id="SHKV01000001">
    <property type="protein sequence ID" value="RZU33989.1"/>
    <property type="molecule type" value="Genomic_DNA"/>
</dbReference>
<reference evidence="4 5" key="1">
    <citation type="submission" date="2019-02" db="EMBL/GenBank/DDBJ databases">
        <title>Sequencing the genomes of 1000 actinobacteria strains.</title>
        <authorList>
            <person name="Klenk H.-P."/>
        </authorList>
    </citation>
    <scope>NUCLEOTIDE SEQUENCE [LARGE SCALE GENOMIC DNA]</scope>
    <source>
        <strain evidence="4 5">DSM 44509</strain>
    </source>
</reference>
<keyword evidence="2" id="KW-1133">Transmembrane helix</keyword>
<dbReference type="SMART" id="SM00894">
    <property type="entry name" value="Excalibur"/>
    <property type="match status" value="1"/>
</dbReference>
<sequence length="333" mass="33162">MVHCTGFVSELPGDPLSALLRLPFALLTALAMVLLWSGVASAEGGTEGASPPACPLGVPLPGCETQEPAPQAPAAEPTGTGDQAQDGLTGPSDAEPAYTGPQELPAQEPVGTSSTEETGGQQTGEQESGEQTPAPSSDSPPDPAAVGECIATHIEDLLALLEESLGGAAEELAADIQVALTDPTTLPTFVGTLPARVQSVPDLAAELGEELPAAIEGIAGCLPVPTSPPAEEEPPAPEPAAQPAQHAVHYANCDDARAKGAAPVHAGQPGYGAHLDSDDDGVGCEQDAVAVTHSPKPQAQLAYTGFDVGPFAGAGAAMLAAGGLLVAGARRRS</sequence>
<evidence type="ECO:0000313" key="4">
    <source>
        <dbReference type="EMBL" id="RZU33989.1"/>
    </source>
</evidence>
<keyword evidence="2" id="KW-0812">Transmembrane</keyword>
<keyword evidence="5" id="KW-1185">Reference proteome</keyword>
<dbReference type="AlphaFoldDB" id="A0A4Q7YCN7"/>
<feature type="domain" description="Excalibur calcium-binding" evidence="3">
    <location>
        <begin position="249"/>
        <end position="285"/>
    </location>
</feature>
<proteinExistence type="predicted"/>
<gene>
    <name evidence="4" type="ORF">BKA19_3738</name>
</gene>
<protein>
    <submittedName>
        <fullName evidence="4">Excalibur calcium-binding domain-containing protein</fullName>
    </submittedName>
</protein>
<dbReference type="InterPro" id="IPR008613">
    <property type="entry name" value="Excalibur_Ca-bd_domain"/>
</dbReference>
<feature type="compositionally biased region" description="Low complexity" evidence="1">
    <location>
        <begin position="64"/>
        <end position="81"/>
    </location>
</feature>
<comment type="caution">
    <text evidence="4">The sequence shown here is derived from an EMBL/GenBank/DDBJ whole genome shotgun (WGS) entry which is preliminary data.</text>
</comment>
<keyword evidence="2" id="KW-0472">Membrane</keyword>
<dbReference type="Proteomes" id="UP000292507">
    <property type="component" value="Unassembled WGS sequence"/>
</dbReference>
<evidence type="ECO:0000256" key="1">
    <source>
        <dbReference type="SAM" id="MobiDB-lite"/>
    </source>
</evidence>
<evidence type="ECO:0000259" key="3">
    <source>
        <dbReference type="SMART" id="SM00894"/>
    </source>
</evidence>
<dbReference type="Pfam" id="PF05901">
    <property type="entry name" value="Excalibur"/>
    <property type="match status" value="1"/>
</dbReference>
<name>A0A4Q7YCN7_9ACTN</name>